<name>A0A401IRZ7_9LACO</name>
<evidence type="ECO:0000256" key="8">
    <source>
        <dbReference type="HAMAP-Rule" id="MF_01161"/>
    </source>
</evidence>
<keyword evidence="2 8" id="KW-0963">Cytoplasm</keyword>
<evidence type="ECO:0000313" key="10">
    <source>
        <dbReference type="EMBL" id="GBG94312.1"/>
    </source>
</evidence>
<dbReference type="Pfam" id="PF11734">
    <property type="entry name" value="TilS_C"/>
    <property type="match status" value="1"/>
</dbReference>
<evidence type="ECO:0000313" key="11">
    <source>
        <dbReference type="Proteomes" id="UP000286848"/>
    </source>
</evidence>
<dbReference type="Pfam" id="PF01171">
    <property type="entry name" value="ATP_bind_3"/>
    <property type="match status" value="1"/>
</dbReference>
<reference evidence="10 11" key="1">
    <citation type="journal article" date="2019" name="Int. J. Syst. Evol. Microbiol.">
        <title>Lactobacillus salitolerans sp. nov., a novel lactic acid bacterium isolated from spent mushroom substrates.</title>
        <authorList>
            <person name="Tohno M."/>
            <person name="Tanizawa Y."/>
            <person name="Kojima Y."/>
            <person name="Sakamoto M."/>
            <person name="Nakamura Y."/>
            <person name="Ohkuma M."/>
            <person name="Kobayashi H."/>
        </authorList>
    </citation>
    <scope>NUCLEOTIDE SEQUENCE [LARGE SCALE GENOMIC DNA]</scope>
    <source>
        <strain evidence="10 11">YK43</strain>
    </source>
</reference>
<dbReference type="PANTHER" id="PTHR43033:SF1">
    <property type="entry name" value="TRNA(ILE)-LYSIDINE SYNTHASE-RELATED"/>
    <property type="match status" value="1"/>
</dbReference>
<dbReference type="GO" id="GO:0006400">
    <property type="term" value="P:tRNA modification"/>
    <property type="evidence" value="ECO:0007669"/>
    <property type="project" value="UniProtKB-UniRule"/>
</dbReference>
<dbReference type="AlphaFoldDB" id="A0A401IRZ7"/>
<dbReference type="PANTHER" id="PTHR43033">
    <property type="entry name" value="TRNA(ILE)-LYSIDINE SYNTHASE-RELATED"/>
    <property type="match status" value="1"/>
</dbReference>
<sequence length="456" mass="52340">MNLGAQFIQIWSQLGIGRQRVVVAVSGGVDSVVLLDLLQKLPVDLSPELIVANVDHCLRTESQAESAYLKKFCEQRSLQFETTRWLPDDHPQTGIEGAARDFRYRFFAQVMKKSGAQVLLTAHHGDDQAETFLMKMLRGGDLAQLTGIKSKRSFHSEFTLCRPLLYFSKQQLYFYARSNQLTYFEDQTNAKDDTLRNRLRHQAVPLLKQEDPRFLEHIASFEEQLDDVLQLAKVRTRQVLELLKVEQGYSVSRFQQLPSAEKNAALRALSAEFLSETNDQQVREQRALLENPAKPQGMIRLKHNYVFIKEYDYFRFEHVQKQADISMAEYPLQLGQWQTLSAGEKIGLFPAGTPILASDDVLELGQKEPQLTVRHRLPGDKLLTAAGKQKVKKILIDQKVPFWQRDHTWVVSLQAGEILWVVGAKKSDLSRQSVNDKIHYIVIYRKISREKGLPHE</sequence>
<keyword evidence="6 8" id="KW-0067">ATP-binding</keyword>
<dbReference type="EC" id="6.3.4.19" evidence="8"/>
<dbReference type="InterPro" id="IPR014729">
    <property type="entry name" value="Rossmann-like_a/b/a_fold"/>
</dbReference>
<feature type="domain" description="Lysidine-tRNA(Ile) synthetase C-terminal" evidence="9">
    <location>
        <begin position="371"/>
        <end position="443"/>
    </location>
</feature>
<dbReference type="EMBL" id="BFFP01000009">
    <property type="protein sequence ID" value="GBG94312.1"/>
    <property type="molecule type" value="Genomic_DNA"/>
</dbReference>
<accession>A0A401IRZ7</accession>
<comment type="subcellular location">
    <subcellularLocation>
        <location evidence="1 8">Cytoplasm</location>
    </subcellularLocation>
</comment>
<gene>
    <name evidence="10" type="primary">mesJ</name>
    <name evidence="8" type="synonym">tilS</name>
    <name evidence="10" type="ORF">LFYK43_07710</name>
</gene>
<evidence type="ECO:0000256" key="3">
    <source>
        <dbReference type="ARBA" id="ARBA00022598"/>
    </source>
</evidence>
<feature type="binding site" evidence="8">
    <location>
        <begin position="26"/>
        <end position="31"/>
    </location>
    <ligand>
        <name>ATP</name>
        <dbReference type="ChEBI" id="CHEBI:30616"/>
    </ligand>
</feature>
<dbReference type="SMART" id="SM00977">
    <property type="entry name" value="TilS_C"/>
    <property type="match status" value="1"/>
</dbReference>
<comment type="caution">
    <text evidence="10">The sequence shown here is derived from an EMBL/GenBank/DDBJ whole genome shotgun (WGS) entry which is preliminary data.</text>
</comment>
<organism evidence="10 11">
    <name type="scientific">Ligilactobacillus salitolerans</name>
    <dbReference type="NCBI Taxonomy" id="1808352"/>
    <lineage>
        <taxon>Bacteria</taxon>
        <taxon>Bacillati</taxon>
        <taxon>Bacillota</taxon>
        <taxon>Bacilli</taxon>
        <taxon>Lactobacillales</taxon>
        <taxon>Lactobacillaceae</taxon>
        <taxon>Ligilactobacillus</taxon>
    </lineage>
</organism>
<comment type="function">
    <text evidence="8">Ligates lysine onto the cytidine present at position 34 of the AUA codon-specific tRNA(Ile) that contains the anticodon CAU, in an ATP-dependent manner. Cytidine is converted to lysidine, thus changing the amino acid specificity of the tRNA from methionine to isoleucine.</text>
</comment>
<dbReference type="CDD" id="cd01992">
    <property type="entry name" value="TilS_N"/>
    <property type="match status" value="1"/>
</dbReference>
<protein>
    <recommendedName>
        <fullName evidence="8">tRNA(Ile)-lysidine synthase</fullName>
        <ecNumber evidence="8">6.3.4.19</ecNumber>
    </recommendedName>
    <alternativeName>
        <fullName evidence="8">tRNA(Ile)-2-lysyl-cytidine synthase</fullName>
    </alternativeName>
    <alternativeName>
        <fullName evidence="8">tRNA(Ile)-lysidine synthetase</fullName>
    </alternativeName>
</protein>
<keyword evidence="4 8" id="KW-0819">tRNA processing</keyword>
<evidence type="ECO:0000256" key="4">
    <source>
        <dbReference type="ARBA" id="ARBA00022694"/>
    </source>
</evidence>
<proteinExistence type="inferred from homology"/>
<dbReference type="NCBIfam" id="TIGR02432">
    <property type="entry name" value="lysidine_TilS_N"/>
    <property type="match status" value="1"/>
</dbReference>
<evidence type="ECO:0000256" key="5">
    <source>
        <dbReference type="ARBA" id="ARBA00022741"/>
    </source>
</evidence>
<dbReference type="GO" id="GO:0032267">
    <property type="term" value="F:tRNA(Ile)-lysidine synthase activity"/>
    <property type="evidence" value="ECO:0007669"/>
    <property type="project" value="UniProtKB-EC"/>
</dbReference>
<comment type="catalytic activity">
    <reaction evidence="7 8">
        <text>cytidine(34) in tRNA(Ile2) + L-lysine + ATP = lysidine(34) in tRNA(Ile2) + AMP + diphosphate + H(+)</text>
        <dbReference type="Rhea" id="RHEA:43744"/>
        <dbReference type="Rhea" id="RHEA-COMP:10625"/>
        <dbReference type="Rhea" id="RHEA-COMP:10670"/>
        <dbReference type="ChEBI" id="CHEBI:15378"/>
        <dbReference type="ChEBI" id="CHEBI:30616"/>
        <dbReference type="ChEBI" id="CHEBI:32551"/>
        <dbReference type="ChEBI" id="CHEBI:33019"/>
        <dbReference type="ChEBI" id="CHEBI:82748"/>
        <dbReference type="ChEBI" id="CHEBI:83665"/>
        <dbReference type="ChEBI" id="CHEBI:456215"/>
        <dbReference type="EC" id="6.3.4.19"/>
    </reaction>
</comment>
<dbReference type="GO" id="GO:0005524">
    <property type="term" value="F:ATP binding"/>
    <property type="evidence" value="ECO:0007669"/>
    <property type="project" value="UniProtKB-UniRule"/>
</dbReference>
<evidence type="ECO:0000256" key="2">
    <source>
        <dbReference type="ARBA" id="ARBA00022490"/>
    </source>
</evidence>
<dbReference type="Gene3D" id="3.40.50.620">
    <property type="entry name" value="HUPs"/>
    <property type="match status" value="1"/>
</dbReference>
<dbReference type="InterPro" id="IPR012796">
    <property type="entry name" value="Lysidine-tRNA-synth_C"/>
</dbReference>
<keyword evidence="3 8" id="KW-0436">Ligase</keyword>
<dbReference type="Proteomes" id="UP000286848">
    <property type="component" value="Unassembled WGS sequence"/>
</dbReference>
<dbReference type="InterPro" id="IPR012795">
    <property type="entry name" value="tRNA_Ile_lys_synt_N"/>
</dbReference>
<dbReference type="GO" id="GO:0005737">
    <property type="term" value="C:cytoplasm"/>
    <property type="evidence" value="ECO:0007669"/>
    <property type="project" value="UniProtKB-SubCell"/>
</dbReference>
<dbReference type="RefSeq" id="WP_124975603.1">
    <property type="nucleotide sequence ID" value="NZ_BFFP01000009.1"/>
</dbReference>
<evidence type="ECO:0000259" key="9">
    <source>
        <dbReference type="SMART" id="SM00977"/>
    </source>
</evidence>
<keyword evidence="11" id="KW-1185">Reference proteome</keyword>
<dbReference type="SUPFAM" id="SSF52402">
    <property type="entry name" value="Adenine nucleotide alpha hydrolases-like"/>
    <property type="match status" value="1"/>
</dbReference>
<evidence type="ECO:0000256" key="7">
    <source>
        <dbReference type="ARBA" id="ARBA00048539"/>
    </source>
</evidence>
<keyword evidence="5 8" id="KW-0547">Nucleotide-binding</keyword>
<comment type="similarity">
    <text evidence="8">Belongs to the tRNA(Ile)-lysidine synthase family.</text>
</comment>
<comment type="domain">
    <text evidence="8">The N-terminal region contains the highly conserved SGGXDS motif, predicted to be a P-loop motif involved in ATP binding.</text>
</comment>
<evidence type="ECO:0000256" key="1">
    <source>
        <dbReference type="ARBA" id="ARBA00004496"/>
    </source>
</evidence>
<dbReference type="InterPro" id="IPR012094">
    <property type="entry name" value="tRNA_Ile_lys_synt"/>
</dbReference>
<dbReference type="SUPFAM" id="SSF56037">
    <property type="entry name" value="PheT/TilS domain"/>
    <property type="match status" value="1"/>
</dbReference>
<dbReference type="OrthoDB" id="9807403at2"/>
<dbReference type="HAMAP" id="MF_01161">
    <property type="entry name" value="tRNA_Ile_lys_synt"/>
    <property type="match status" value="1"/>
</dbReference>
<dbReference type="NCBIfam" id="TIGR02433">
    <property type="entry name" value="lysidine_TilS_C"/>
    <property type="match status" value="1"/>
</dbReference>
<dbReference type="InterPro" id="IPR011063">
    <property type="entry name" value="TilS/TtcA_N"/>
</dbReference>
<evidence type="ECO:0000256" key="6">
    <source>
        <dbReference type="ARBA" id="ARBA00022840"/>
    </source>
</evidence>